<dbReference type="PROSITE" id="PS51257">
    <property type="entry name" value="PROKAR_LIPOPROTEIN"/>
    <property type="match status" value="1"/>
</dbReference>
<proteinExistence type="predicted"/>
<accession>A0A9X1L8T4</accession>
<dbReference type="RefSeq" id="WP_226696571.1">
    <property type="nucleotide sequence ID" value="NZ_JAJAPX010000005.1"/>
</dbReference>
<comment type="caution">
    <text evidence="1">The sequence shown here is derived from an EMBL/GenBank/DDBJ whole genome shotgun (WGS) entry which is preliminary data.</text>
</comment>
<protein>
    <submittedName>
        <fullName evidence="1">Uncharacterized protein</fullName>
    </submittedName>
</protein>
<sequence>MIKKVLLGLIASTFLFVSCEDDDTNLVATNGGTLSGGPFTFYVDGTSDYVSGISLSSDVEGANSTYVITDDAGNILGLPTTLTDLQGVDFDGAGVGVCLIWHLAYENGLTGLETGNSTADLSGNFDLSNSLTVNRLGGPDAGTLVGGPFTFTAGDGVVDNVSGITNSGTPNGTNFSYIITDEAGTILGLPGTLTDLEGVNFDGAGVGVCLIWYIRYEDGLTGLEAGQSANDLSGIFDLSNSLTVNREAYVNAGTLEGGPFTFTVGDGMADMVSGITNTEMTSGTNASYIITDEAGTILGLPGTITDVEGVDFDGAGAGVCLIWYIRYEDDLMGLAMGESASNLSGTFDLSNSITVNREAYTSAGMLEGGPFNFTVGDGMADYVSGITVSGTTSGTNSSYIITDADGTILGLPGTITDVEGVNFDGAGVGVCLIWYIRYEDGLMGLTMGESTSNLSGNFDLSNSITVNRNN</sequence>
<dbReference type="Proteomes" id="UP001139286">
    <property type="component" value="Unassembled WGS sequence"/>
</dbReference>
<gene>
    <name evidence="1" type="ORF">LG651_13120</name>
</gene>
<dbReference type="AlphaFoldDB" id="A0A9X1L8T4"/>
<reference evidence="1" key="1">
    <citation type="submission" date="2021-10" db="EMBL/GenBank/DDBJ databases">
        <title>Tamlana sargassums sp. nov., and Tamlana laminarinivorans sp. nov., two new bacteria isolated from the brown alga.</title>
        <authorList>
            <person name="Li J."/>
        </authorList>
    </citation>
    <scope>NUCLEOTIDE SEQUENCE</scope>
    <source>
        <strain evidence="1">62-3</strain>
    </source>
</reference>
<organism evidence="1 2">
    <name type="scientific">Neotamlana sargassicola</name>
    <dbReference type="NCBI Taxonomy" id="2883125"/>
    <lineage>
        <taxon>Bacteria</taxon>
        <taxon>Pseudomonadati</taxon>
        <taxon>Bacteroidota</taxon>
        <taxon>Flavobacteriia</taxon>
        <taxon>Flavobacteriales</taxon>
        <taxon>Flavobacteriaceae</taxon>
        <taxon>Neotamlana</taxon>
    </lineage>
</organism>
<evidence type="ECO:0000313" key="1">
    <source>
        <dbReference type="EMBL" id="MCB4809193.1"/>
    </source>
</evidence>
<evidence type="ECO:0000313" key="2">
    <source>
        <dbReference type="Proteomes" id="UP001139286"/>
    </source>
</evidence>
<name>A0A9X1L8T4_9FLAO</name>
<dbReference type="EMBL" id="JAJAPX010000005">
    <property type="protein sequence ID" value="MCB4809193.1"/>
    <property type="molecule type" value="Genomic_DNA"/>
</dbReference>
<keyword evidence="2" id="KW-1185">Reference proteome</keyword>